<evidence type="ECO:0000313" key="7">
    <source>
        <dbReference type="EMBL" id="RAY12463.1"/>
    </source>
</evidence>
<feature type="compositionally biased region" description="Basic residues" evidence="6">
    <location>
        <begin position="1"/>
        <end position="19"/>
    </location>
</feature>
<dbReference type="InterPro" id="IPR011332">
    <property type="entry name" value="Ribosomal_zn-bd"/>
</dbReference>
<reference evidence="7 8" key="1">
    <citation type="submission" date="2018-06" db="EMBL/GenBank/DDBJ databases">
        <title>Actinomadura craniellae sp. nov. isolated from marine sponge Craniella sp.</title>
        <authorList>
            <person name="Li L."/>
            <person name="Xu Q.H."/>
            <person name="Lin H.W."/>
            <person name="Lu Y.H."/>
        </authorList>
    </citation>
    <scope>NUCLEOTIDE SEQUENCE [LARGE SCALE GENOMIC DNA]</scope>
    <source>
        <strain evidence="7 8">LHW63021</strain>
    </source>
</reference>
<keyword evidence="2 5" id="KW-0689">Ribosomal protein</keyword>
<evidence type="ECO:0000256" key="1">
    <source>
        <dbReference type="ARBA" id="ARBA00008560"/>
    </source>
</evidence>
<dbReference type="PANTHER" id="PTHR35534">
    <property type="entry name" value="50S RIBOSOMAL PROTEIN L32"/>
    <property type="match status" value="1"/>
</dbReference>
<keyword evidence="8" id="KW-1185">Reference proteome</keyword>
<dbReference type="Proteomes" id="UP000251891">
    <property type="component" value="Unassembled WGS sequence"/>
</dbReference>
<evidence type="ECO:0000256" key="4">
    <source>
        <dbReference type="ARBA" id="ARBA00035178"/>
    </source>
</evidence>
<dbReference type="GO" id="GO:0015934">
    <property type="term" value="C:large ribosomal subunit"/>
    <property type="evidence" value="ECO:0007669"/>
    <property type="project" value="InterPro"/>
</dbReference>
<organism evidence="7 8">
    <name type="scientific">Actinomadura craniellae</name>
    <dbReference type="NCBI Taxonomy" id="2231787"/>
    <lineage>
        <taxon>Bacteria</taxon>
        <taxon>Bacillati</taxon>
        <taxon>Actinomycetota</taxon>
        <taxon>Actinomycetes</taxon>
        <taxon>Streptosporangiales</taxon>
        <taxon>Thermomonosporaceae</taxon>
        <taxon>Actinomadura</taxon>
    </lineage>
</organism>
<dbReference type="Pfam" id="PF01783">
    <property type="entry name" value="Ribosomal_L32p"/>
    <property type="match status" value="1"/>
</dbReference>
<evidence type="ECO:0000256" key="6">
    <source>
        <dbReference type="SAM" id="MobiDB-lite"/>
    </source>
</evidence>
<dbReference type="PANTHER" id="PTHR35534:SF1">
    <property type="entry name" value="LARGE RIBOSOMAL SUBUNIT PROTEIN BL32"/>
    <property type="match status" value="1"/>
</dbReference>
<evidence type="ECO:0000256" key="2">
    <source>
        <dbReference type="ARBA" id="ARBA00022980"/>
    </source>
</evidence>
<comment type="similarity">
    <text evidence="1 5">Belongs to the bacterial ribosomal protein bL32 family.</text>
</comment>
<proteinExistence type="inferred from homology"/>
<comment type="caution">
    <text evidence="7">The sequence shown here is derived from an EMBL/GenBank/DDBJ whole genome shotgun (WGS) entry which is preliminary data.</text>
</comment>
<dbReference type="InterPro" id="IPR044957">
    <property type="entry name" value="Ribosomal_bL32_bact"/>
</dbReference>
<gene>
    <name evidence="5" type="primary">rpmF</name>
    <name evidence="7" type="ORF">DPM19_25325</name>
</gene>
<dbReference type="InterPro" id="IPR002677">
    <property type="entry name" value="Ribosomal_bL32"/>
</dbReference>
<sequence>MAVPKRKKSRSNTRHRRSQWKTTAPTLVNCPQCRDPKLPHTACPTCGTYNRRQVITPA</sequence>
<dbReference type="EMBL" id="QLYX01000013">
    <property type="protein sequence ID" value="RAY12463.1"/>
    <property type="molecule type" value="Genomic_DNA"/>
</dbReference>
<dbReference type="GO" id="GO:0006412">
    <property type="term" value="P:translation"/>
    <property type="evidence" value="ECO:0007669"/>
    <property type="project" value="UniProtKB-UniRule"/>
</dbReference>
<dbReference type="AlphaFoldDB" id="A0A365H2L5"/>
<feature type="region of interest" description="Disordered" evidence="6">
    <location>
        <begin position="1"/>
        <end position="24"/>
    </location>
</feature>
<evidence type="ECO:0000313" key="8">
    <source>
        <dbReference type="Proteomes" id="UP000251891"/>
    </source>
</evidence>
<name>A0A365H2L5_9ACTN</name>
<keyword evidence="3 5" id="KW-0687">Ribonucleoprotein</keyword>
<dbReference type="NCBIfam" id="TIGR01031">
    <property type="entry name" value="rpmF_bact"/>
    <property type="match status" value="1"/>
</dbReference>
<dbReference type="GO" id="GO:0003735">
    <property type="term" value="F:structural constituent of ribosome"/>
    <property type="evidence" value="ECO:0007669"/>
    <property type="project" value="InterPro"/>
</dbReference>
<dbReference type="OrthoDB" id="9807363at2"/>
<dbReference type="HAMAP" id="MF_00340">
    <property type="entry name" value="Ribosomal_bL32"/>
    <property type="match status" value="1"/>
</dbReference>
<dbReference type="SUPFAM" id="SSF57829">
    <property type="entry name" value="Zn-binding ribosomal proteins"/>
    <property type="match status" value="1"/>
</dbReference>
<protein>
    <recommendedName>
        <fullName evidence="4 5">Large ribosomal subunit protein bL32</fullName>
    </recommendedName>
</protein>
<dbReference type="RefSeq" id="WP_111870520.1">
    <property type="nucleotide sequence ID" value="NZ_QLYX01000013.1"/>
</dbReference>
<accession>A0A365H2L5</accession>
<evidence type="ECO:0000256" key="3">
    <source>
        <dbReference type="ARBA" id="ARBA00023274"/>
    </source>
</evidence>
<evidence type="ECO:0000256" key="5">
    <source>
        <dbReference type="HAMAP-Rule" id="MF_00340"/>
    </source>
</evidence>